<proteinExistence type="predicted"/>
<organism evidence="1 2">
    <name type="scientific">Carboxylicivirga linearis</name>
    <dbReference type="NCBI Taxonomy" id="1628157"/>
    <lineage>
        <taxon>Bacteria</taxon>
        <taxon>Pseudomonadati</taxon>
        <taxon>Bacteroidota</taxon>
        <taxon>Bacteroidia</taxon>
        <taxon>Marinilabiliales</taxon>
        <taxon>Marinilabiliaceae</taxon>
        <taxon>Carboxylicivirga</taxon>
    </lineage>
</organism>
<gene>
    <name evidence="1" type="ORF">KEM10_06145</name>
</gene>
<evidence type="ECO:0000313" key="2">
    <source>
        <dbReference type="Proteomes" id="UP000708576"/>
    </source>
</evidence>
<dbReference type="Pfam" id="PF14054">
    <property type="entry name" value="DUF4249"/>
    <property type="match status" value="1"/>
</dbReference>
<accession>A0ABS5JTJ2</accession>
<sequence length="287" mass="32805">MHKWWFILLLLSVACTKDVDLEQVDYERKIVVDGWIENGQKAQVFLTMSSPFLTEYDSASIRSTFLNYAKVTMLSSDGESEILTLKIRDEFFPPFVYESIKMKGKVGATYQLEVVYQDEVLTASTTIPELPRVDSVKFSQVSDTSIIINGFIDDDPAVSNYYYTQIKTLHYSTRFHPSGNPLMNDQLFNGHKHSYQVKRSNQPDPLNIYGVDAERPIIRDEFAIDDTVFVKISHIDWESFEVLNGIFIDNLSQGSPFSFVDQKTPTNINGGIGRWTGLASRNYVVYK</sequence>
<dbReference type="Proteomes" id="UP000708576">
    <property type="component" value="Unassembled WGS sequence"/>
</dbReference>
<protein>
    <submittedName>
        <fullName evidence="1">DUF4249 family protein</fullName>
    </submittedName>
</protein>
<dbReference type="PROSITE" id="PS51257">
    <property type="entry name" value="PROKAR_LIPOPROTEIN"/>
    <property type="match status" value="1"/>
</dbReference>
<reference evidence="1 2" key="1">
    <citation type="journal article" date="2015" name="Int. J. Syst. Evol. Microbiol.">
        <title>Carboxylicivirga linearis sp. nov., isolated from a sea cucumber culture pond.</title>
        <authorList>
            <person name="Wang F.Q."/>
            <person name="Zhou Y.X."/>
            <person name="Lin X.Z."/>
            <person name="Chen G.J."/>
            <person name="Du Z.J."/>
        </authorList>
    </citation>
    <scope>NUCLEOTIDE SEQUENCE [LARGE SCALE GENOMIC DNA]</scope>
    <source>
        <strain evidence="1 2">FB218</strain>
    </source>
</reference>
<keyword evidence="2" id="KW-1185">Reference proteome</keyword>
<dbReference type="EMBL" id="JAGUCO010000003">
    <property type="protein sequence ID" value="MBS2097854.1"/>
    <property type="molecule type" value="Genomic_DNA"/>
</dbReference>
<comment type="caution">
    <text evidence="1">The sequence shown here is derived from an EMBL/GenBank/DDBJ whole genome shotgun (WGS) entry which is preliminary data.</text>
</comment>
<dbReference type="RefSeq" id="WP_212214858.1">
    <property type="nucleotide sequence ID" value="NZ_JAGUCO010000003.1"/>
</dbReference>
<dbReference type="InterPro" id="IPR025345">
    <property type="entry name" value="DUF4249"/>
</dbReference>
<evidence type="ECO:0000313" key="1">
    <source>
        <dbReference type="EMBL" id="MBS2097854.1"/>
    </source>
</evidence>
<name>A0ABS5JTJ2_9BACT</name>